<keyword evidence="1" id="KW-0966">Cell projection</keyword>
<accession>A0A8S5N6D2</accession>
<keyword evidence="1" id="KW-0282">Flagellum</keyword>
<organism evidence="1">
    <name type="scientific">Myoviridae sp. ctsip2</name>
    <dbReference type="NCBI Taxonomy" id="2826705"/>
    <lineage>
        <taxon>Viruses</taxon>
        <taxon>Duplodnaviria</taxon>
        <taxon>Heunggongvirae</taxon>
        <taxon>Uroviricota</taxon>
        <taxon>Caudoviricetes</taxon>
    </lineage>
</organism>
<dbReference type="EMBL" id="BK015070">
    <property type="protein sequence ID" value="DAD89826.1"/>
    <property type="molecule type" value="Genomic_DNA"/>
</dbReference>
<evidence type="ECO:0000313" key="1">
    <source>
        <dbReference type="EMBL" id="DAD89826.1"/>
    </source>
</evidence>
<keyword evidence="1" id="KW-0969">Cilium</keyword>
<reference evidence="1" key="1">
    <citation type="journal article" date="2021" name="Proc. Natl. Acad. Sci. U.S.A.">
        <title>A Catalog of Tens of Thousands of Viruses from Human Metagenomes Reveals Hidden Associations with Chronic Diseases.</title>
        <authorList>
            <person name="Tisza M.J."/>
            <person name="Buck C.B."/>
        </authorList>
    </citation>
    <scope>NUCLEOTIDE SEQUENCE</scope>
    <source>
        <strain evidence="1">Ctsip2</strain>
    </source>
</reference>
<sequence>MKIQPGVNRVWSGAPAANPTLEPAMKMRWTQRLIQQKKLTQITLDNGSKLLVRESPDYKLQSLYDKAGEWLRSKLRYYKGKQIIKTLTSENGGYDG</sequence>
<proteinExistence type="predicted"/>
<protein>
    <submittedName>
        <fullName evidence="1">Flagellar and swarming motility protein</fullName>
    </submittedName>
</protein>
<name>A0A8S5N6D2_9CAUD</name>